<reference evidence="2" key="1">
    <citation type="submission" date="2023-07" db="EMBL/GenBank/DDBJ databases">
        <title>Sequencing the genomes of 1000 actinobacteria strains.</title>
        <authorList>
            <person name="Klenk H.-P."/>
        </authorList>
    </citation>
    <scope>NUCLEOTIDE SEQUENCE</scope>
    <source>
        <strain evidence="2">DSM 44707</strain>
    </source>
</reference>
<keyword evidence="1" id="KW-0812">Transmembrane</keyword>
<evidence type="ECO:0000313" key="2">
    <source>
        <dbReference type="EMBL" id="MDR7276174.1"/>
    </source>
</evidence>
<dbReference type="AlphaFoldDB" id="A0AAE3YPX4"/>
<dbReference type="EMBL" id="JAVDYB010000001">
    <property type="protein sequence ID" value="MDR7276174.1"/>
    <property type="molecule type" value="Genomic_DNA"/>
</dbReference>
<dbReference type="Proteomes" id="UP001183643">
    <property type="component" value="Unassembled WGS sequence"/>
</dbReference>
<protein>
    <submittedName>
        <fullName evidence="2">Uncharacterized protein</fullName>
    </submittedName>
</protein>
<organism evidence="2 3">
    <name type="scientific">Catenuloplanes atrovinosus</name>
    <dbReference type="NCBI Taxonomy" id="137266"/>
    <lineage>
        <taxon>Bacteria</taxon>
        <taxon>Bacillati</taxon>
        <taxon>Actinomycetota</taxon>
        <taxon>Actinomycetes</taxon>
        <taxon>Micromonosporales</taxon>
        <taxon>Micromonosporaceae</taxon>
        <taxon>Catenuloplanes</taxon>
    </lineage>
</organism>
<evidence type="ECO:0000313" key="3">
    <source>
        <dbReference type="Proteomes" id="UP001183643"/>
    </source>
</evidence>
<dbReference type="RefSeq" id="WP_310368127.1">
    <property type="nucleotide sequence ID" value="NZ_JAVDYB010000001.1"/>
</dbReference>
<evidence type="ECO:0000256" key="1">
    <source>
        <dbReference type="SAM" id="Phobius"/>
    </source>
</evidence>
<keyword evidence="1" id="KW-1133">Transmembrane helix</keyword>
<sequence>MRTSRATVVVTTVVAAALVAAVLVMLSRAPGPGRDPRAYPADRGTVTLAAALGRAHLSIPDCLAAGLRYAVPGPSHDLYLMLTGSGPCLERFVDLNALTDEGTASELPGWATDGRADGLGWRLDVDRGFTLYTGRPAPDHEVQALVRALSDGSAHQAYVRAT</sequence>
<comment type="caution">
    <text evidence="2">The sequence shown here is derived from an EMBL/GenBank/DDBJ whole genome shotgun (WGS) entry which is preliminary data.</text>
</comment>
<accession>A0AAE3YPX4</accession>
<keyword evidence="3" id="KW-1185">Reference proteome</keyword>
<keyword evidence="1" id="KW-0472">Membrane</keyword>
<proteinExistence type="predicted"/>
<gene>
    <name evidence="2" type="ORF">J2S41_002952</name>
</gene>
<feature type="transmembrane region" description="Helical" evidence="1">
    <location>
        <begin position="6"/>
        <end position="27"/>
    </location>
</feature>
<name>A0AAE3YPX4_9ACTN</name>